<evidence type="ECO:0000256" key="7">
    <source>
        <dbReference type="ARBA" id="ARBA00019179"/>
    </source>
</evidence>
<dbReference type="GO" id="GO:0030145">
    <property type="term" value="F:manganese ion binding"/>
    <property type="evidence" value="ECO:0007669"/>
    <property type="project" value="UniProtKB-UniRule"/>
</dbReference>
<dbReference type="Proteomes" id="UP000824140">
    <property type="component" value="Unassembled WGS sequence"/>
</dbReference>
<comment type="cofactor">
    <cofactor evidence="14 15">
        <name>Mn(2+)</name>
        <dbReference type="ChEBI" id="CHEBI:29035"/>
    </cofactor>
    <cofactor evidence="14 15">
        <name>Mg(2+)</name>
        <dbReference type="ChEBI" id="CHEBI:18420"/>
    </cofactor>
    <text evidence="14 15">Manganese or magnesium. Binds 1 divalent metal ion per monomer in the absence of substrate. May bind a second metal ion after substrate binding.</text>
</comment>
<evidence type="ECO:0000256" key="16">
    <source>
        <dbReference type="RuleBase" id="RU003515"/>
    </source>
</evidence>
<evidence type="ECO:0000256" key="2">
    <source>
        <dbReference type="ARBA" id="ARBA00001946"/>
    </source>
</evidence>
<evidence type="ECO:0000259" key="17">
    <source>
        <dbReference type="PROSITE" id="PS51975"/>
    </source>
</evidence>
<evidence type="ECO:0000313" key="19">
    <source>
        <dbReference type="Proteomes" id="UP000824140"/>
    </source>
</evidence>
<dbReference type="PROSITE" id="PS51975">
    <property type="entry name" value="RNASE_H_2"/>
    <property type="match status" value="1"/>
</dbReference>
<feature type="binding site" evidence="14 15">
    <location>
        <position position="30"/>
    </location>
    <ligand>
        <name>a divalent metal cation</name>
        <dbReference type="ChEBI" id="CHEBI:60240"/>
    </ligand>
</feature>
<dbReference type="InterPro" id="IPR036397">
    <property type="entry name" value="RNaseH_sf"/>
</dbReference>
<evidence type="ECO:0000256" key="3">
    <source>
        <dbReference type="ARBA" id="ARBA00004065"/>
    </source>
</evidence>
<feature type="domain" description="RNase H type-2" evidence="17">
    <location>
        <begin position="24"/>
        <end position="210"/>
    </location>
</feature>
<dbReference type="AlphaFoldDB" id="A0A9D1G1X5"/>
<dbReference type="InterPro" id="IPR001352">
    <property type="entry name" value="RNase_HII/HIII"/>
</dbReference>
<keyword evidence="11 14" id="KW-0255">Endonuclease</keyword>
<dbReference type="EMBL" id="DVJN01000189">
    <property type="protein sequence ID" value="HIS93263.1"/>
    <property type="molecule type" value="Genomic_DNA"/>
</dbReference>
<reference evidence="18" key="2">
    <citation type="journal article" date="2021" name="PeerJ">
        <title>Extensive microbial diversity within the chicken gut microbiome revealed by metagenomics and culture.</title>
        <authorList>
            <person name="Gilroy R."/>
            <person name="Ravi A."/>
            <person name="Getino M."/>
            <person name="Pursley I."/>
            <person name="Horton D.L."/>
            <person name="Alikhan N.F."/>
            <person name="Baker D."/>
            <person name="Gharbi K."/>
            <person name="Hall N."/>
            <person name="Watson M."/>
            <person name="Adriaenssens E.M."/>
            <person name="Foster-Nyarko E."/>
            <person name="Jarju S."/>
            <person name="Secka A."/>
            <person name="Antonio M."/>
            <person name="Oren A."/>
            <person name="Chaudhuri R.R."/>
            <person name="La Ragione R."/>
            <person name="Hildebrand F."/>
            <person name="Pallen M.J."/>
        </authorList>
    </citation>
    <scope>NUCLEOTIDE SEQUENCE</scope>
    <source>
        <strain evidence="18">13766</strain>
    </source>
</reference>
<evidence type="ECO:0000256" key="4">
    <source>
        <dbReference type="ARBA" id="ARBA00004496"/>
    </source>
</evidence>
<keyword evidence="8 14" id="KW-0963">Cytoplasm</keyword>
<dbReference type="CDD" id="cd07182">
    <property type="entry name" value="RNase_HII_bacteria_HII_like"/>
    <property type="match status" value="1"/>
</dbReference>
<feature type="binding site" evidence="15">
    <location>
        <position position="120"/>
    </location>
    <ligand>
        <name>a divalent metal cation</name>
        <dbReference type="ChEBI" id="CHEBI:60240"/>
    </ligand>
</feature>
<dbReference type="EC" id="3.1.26.4" evidence="6 14"/>
<proteinExistence type="inferred from homology"/>
<evidence type="ECO:0000256" key="12">
    <source>
        <dbReference type="ARBA" id="ARBA00022801"/>
    </source>
</evidence>
<dbReference type="GO" id="GO:0005737">
    <property type="term" value="C:cytoplasm"/>
    <property type="evidence" value="ECO:0007669"/>
    <property type="project" value="UniProtKB-SubCell"/>
</dbReference>
<dbReference type="GO" id="GO:0043137">
    <property type="term" value="P:DNA replication, removal of RNA primer"/>
    <property type="evidence" value="ECO:0007669"/>
    <property type="project" value="TreeGrafter"/>
</dbReference>
<evidence type="ECO:0000256" key="5">
    <source>
        <dbReference type="ARBA" id="ARBA00007383"/>
    </source>
</evidence>
<dbReference type="NCBIfam" id="NF000595">
    <property type="entry name" value="PRK00015.1-3"/>
    <property type="match status" value="1"/>
</dbReference>
<comment type="cofactor">
    <cofactor evidence="2">
        <name>Mg(2+)</name>
        <dbReference type="ChEBI" id="CHEBI:18420"/>
    </cofactor>
</comment>
<dbReference type="GO" id="GO:0006298">
    <property type="term" value="P:mismatch repair"/>
    <property type="evidence" value="ECO:0007669"/>
    <property type="project" value="TreeGrafter"/>
</dbReference>
<evidence type="ECO:0000256" key="6">
    <source>
        <dbReference type="ARBA" id="ARBA00012180"/>
    </source>
</evidence>
<evidence type="ECO:0000256" key="1">
    <source>
        <dbReference type="ARBA" id="ARBA00000077"/>
    </source>
</evidence>
<dbReference type="Pfam" id="PF01351">
    <property type="entry name" value="RNase_HII"/>
    <property type="match status" value="1"/>
</dbReference>
<dbReference type="PANTHER" id="PTHR10954">
    <property type="entry name" value="RIBONUCLEASE H2 SUBUNIT A"/>
    <property type="match status" value="1"/>
</dbReference>
<comment type="similarity">
    <text evidence="5 14 16">Belongs to the RNase HII family.</text>
</comment>
<comment type="caution">
    <text evidence="18">The sequence shown here is derived from an EMBL/GenBank/DDBJ whole genome shotgun (WGS) entry which is preliminary data.</text>
</comment>
<keyword evidence="10 14" id="KW-0479">Metal-binding</keyword>
<keyword evidence="9 14" id="KW-0540">Nuclease</keyword>
<dbReference type="SUPFAM" id="SSF53098">
    <property type="entry name" value="Ribonuclease H-like"/>
    <property type="match status" value="1"/>
</dbReference>
<evidence type="ECO:0000256" key="14">
    <source>
        <dbReference type="HAMAP-Rule" id="MF_00052"/>
    </source>
</evidence>
<feature type="binding site" evidence="14 15">
    <location>
        <position position="31"/>
    </location>
    <ligand>
        <name>a divalent metal cation</name>
        <dbReference type="ChEBI" id="CHEBI:60240"/>
    </ligand>
</feature>
<evidence type="ECO:0000256" key="13">
    <source>
        <dbReference type="ARBA" id="ARBA00023211"/>
    </source>
</evidence>
<evidence type="ECO:0000313" key="18">
    <source>
        <dbReference type="EMBL" id="HIS93263.1"/>
    </source>
</evidence>
<name>A0A9D1G1X5_9FIRM</name>
<reference evidence="18" key="1">
    <citation type="submission" date="2020-10" db="EMBL/GenBank/DDBJ databases">
        <authorList>
            <person name="Gilroy R."/>
        </authorList>
    </citation>
    <scope>NUCLEOTIDE SEQUENCE</scope>
    <source>
        <strain evidence="18">13766</strain>
    </source>
</reference>
<protein>
    <recommendedName>
        <fullName evidence="7 14">Ribonuclease HII</fullName>
        <shortName evidence="14">RNase HII</shortName>
        <ecNumber evidence="6 14">3.1.26.4</ecNumber>
    </recommendedName>
</protein>
<dbReference type="PANTHER" id="PTHR10954:SF18">
    <property type="entry name" value="RIBONUCLEASE HII"/>
    <property type="match status" value="1"/>
</dbReference>
<dbReference type="GO" id="GO:0003723">
    <property type="term" value="F:RNA binding"/>
    <property type="evidence" value="ECO:0007669"/>
    <property type="project" value="UniProtKB-UniRule"/>
</dbReference>
<dbReference type="Gene3D" id="3.30.420.10">
    <property type="entry name" value="Ribonuclease H-like superfamily/Ribonuclease H"/>
    <property type="match status" value="1"/>
</dbReference>
<dbReference type="GO" id="GO:0004523">
    <property type="term" value="F:RNA-DNA hybrid ribonuclease activity"/>
    <property type="evidence" value="ECO:0007669"/>
    <property type="project" value="UniProtKB-UniRule"/>
</dbReference>
<dbReference type="HAMAP" id="MF_00052_B">
    <property type="entry name" value="RNase_HII_B"/>
    <property type="match status" value="1"/>
</dbReference>
<evidence type="ECO:0000256" key="15">
    <source>
        <dbReference type="PROSITE-ProRule" id="PRU01319"/>
    </source>
</evidence>
<dbReference type="InterPro" id="IPR024567">
    <property type="entry name" value="RNase_HII/HIII_dom"/>
</dbReference>
<comment type="catalytic activity">
    <reaction evidence="1 14 15 16">
        <text>Endonucleolytic cleavage to 5'-phosphomonoester.</text>
        <dbReference type="EC" id="3.1.26.4"/>
    </reaction>
</comment>
<evidence type="ECO:0000256" key="9">
    <source>
        <dbReference type="ARBA" id="ARBA00022722"/>
    </source>
</evidence>
<dbReference type="InterPro" id="IPR022898">
    <property type="entry name" value="RNase_HII"/>
</dbReference>
<evidence type="ECO:0000256" key="11">
    <source>
        <dbReference type="ARBA" id="ARBA00022759"/>
    </source>
</evidence>
<comment type="function">
    <text evidence="3 14 16">Endonuclease that specifically degrades the RNA of RNA-DNA hybrids.</text>
</comment>
<gene>
    <name evidence="14" type="primary">rnhB</name>
    <name evidence="18" type="ORF">IAA84_09635</name>
</gene>
<keyword evidence="13 14" id="KW-0464">Manganese</keyword>
<sequence>MRETKEAKLARLLEREKALFEAGATVAGIDEVGRGPLAGPVVAACVAMKPGCWVPGVDDSKKLTEKRREALYPLILQNSLYARTAWVWPGEIDALNILNATRRAMEEAARGLPGAIFLVDAVTGLDLPGAIESIVHGDAQCYSIAAASIVAKVERDRYMVQLDARYPQYGFAKNKGYGTAQHMAALRECGPCPEHRKSFIRFLAPDAPRR</sequence>
<comment type="caution">
    <text evidence="14">Lacks conserved residue(s) required for the propagation of feature annotation.</text>
</comment>
<dbReference type="GO" id="GO:0032299">
    <property type="term" value="C:ribonuclease H2 complex"/>
    <property type="evidence" value="ECO:0007669"/>
    <property type="project" value="TreeGrafter"/>
</dbReference>
<evidence type="ECO:0000256" key="10">
    <source>
        <dbReference type="ARBA" id="ARBA00022723"/>
    </source>
</evidence>
<organism evidence="18 19">
    <name type="scientific">Candidatus Alectryocaccomicrobium excrementavium</name>
    <dbReference type="NCBI Taxonomy" id="2840668"/>
    <lineage>
        <taxon>Bacteria</taxon>
        <taxon>Bacillati</taxon>
        <taxon>Bacillota</taxon>
        <taxon>Clostridia</taxon>
        <taxon>Candidatus Alectryocaccomicrobium</taxon>
    </lineage>
</organism>
<accession>A0A9D1G1X5</accession>
<comment type="subcellular location">
    <subcellularLocation>
        <location evidence="4 14">Cytoplasm</location>
    </subcellularLocation>
</comment>
<dbReference type="InterPro" id="IPR012337">
    <property type="entry name" value="RNaseH-like_sf"/>
</dbReference>
<evidence type="ECO:0000256" key="8">
    <source>
        <dbReference type="ARBA" id="ARBA00022490"/>
    </source>
</evidence>
<keyword evidence="12 14" id="KW-0378">Hydrolase</keyword>